<proteinExistence type="inferred from homology"/>
<reference evidence="4" key="1">
    <citation type="submission" date="2023-06" db="EMBL/GenBank/DDBJ databases">
        <title>Genomic analysis of the entomopathogenic nematode Steinernema hermaphroditum.</title>
        <authorList>
            <person name="Schwarz E.M."/>
            <person name="Heppert J.K."/>
            <person name="Baniya A."/>
            <person name="Schwartz H.T."/>
            <person name="Tan C.-H."/>
            <person name="Antoshechkin I."/>
            <person name="Sternberg P.W."/>
            <person name="Goodrich-Blair H."/>
            <person name="Dillman A.R."/>
        </authorList>
    </citation>
    <scope>NUCLEOTIDE SEQUENCE</scope>
    <source>
        <strain evidence="4">PS9179</strain>
        <tissue evidence="4">Whole animal</tissue>
    </source>
</reference>
<evidence type="ECO:0000256" key="1">
    <source>
        <dbReference type="ARBA" id="ARBA00009500"/>
    </source>
</evidence>
<dbReference type="SMART" id="SM00093">
    <property type="entry name" value="SERPIN"/>
    <property type="match status" value="1"/>
</dbReference>
<dbReference type="PANTHER" id="PTHR11461">
    <property type="entry name" value="SERINE PROTEASE INHIBITOR, SERPIN"/>
    <property type="match status" value="1"/>
</dbReference>
<feature type="domain" description="Serpin" evidence="3">
    <location>
        <begin position="22"/>
        <end position="404"/>
    </location>
</feature>
<evidence type="ECO:0000256" key="2">
    <source>
        <dbReference type="RuleBase" id="RU000411"/>
    </source>
</evidence>
<dbReference type="SUPFAM" id="SSF56574">
    <property type="entry name" value="Serpins"/>
    <property type="match status" value="1"/>
</dbReference>
<dbReference type="PANTHER" id="PTHR11461:SF211">
    <property type="entry name" value="GH10112P-RELATED"/>
    <property type="match status" value="1"/>
</dbReference>
<dbReference type="EMBL" id="JAUCMV010000001">
    <property type="protein sequence ID" value="KAK0423200.1"/>
    <property type="molecule type" value="Genomic_DNA"/>
</dbReference>
<dbReference type="InterPro" id="IPR023796">
    <property type="entry name" value="Serpin_dom"/>
</dbReference>
<dbReference type="InterPro" id="IPR042185">
    <property type="entry name" value="Serpin_sf_2"/>
</dbReference>
<dbReference type="Gene3D" id="2.30.39.10">
    <property type="entry name" value="Alpha-1-antitrypsin, domain 1"/>
    <property type="match status" value="1"/>
</dbReference>
<sequence length="406" mass="44994">MNCGSLPDGKAAVPNRIDDALFRLALNALDGKADKPAVVSPFSIGVALAMVNVGAEGKTSQQISDAVFDGISKEVMTAWFRRILESLTMSIEKPANDIPEYLSKAYGGYFGNECDPLTMASALFFAKELQLKEPFKSSIMENFSATVDQLDFKQDPAAQVKKLNNFVEKATKGKIRNVFNVGVINEETTAVIVNAMHLKMNFRAQFRGENTRKENFHNEDATTKKVLMMHGTQRGHFFEDGLFAFASLPFAHGFDGFDFFFVVPKSGRLSDLKTKFCTSKRSFSSTIEAGERCEFIDVTIPKFKTEASFDLKAMLKNLGMTEVFSESRSDLSGMHFAVEGFPLYVRHIIQKALFEINELGVEAAAVTYVRLSGGGRMPDPKVIKADKPFLYGVTYCGVPLFVGQHY</sequence>
<gene>
    <name evidence="4" type="ORF">QR680_008022</name>
</gene>
<evidence type="ECO:0000313" key="5">
    <source>
        <dbReference type="Proteomes" id="UP001175271"/>
    </source>
</evidence>
<dbReference type="GO" id="GO:0005615">
    <property type="term" value="C:extracellular space"/>
    <property type="evidence" value="ECO:0007669"/>
    <property type="project" value="InterPro"/>
</dbReference>
<dbReference type="InterPro" id="IPR042178">
    <property type="entry name" value="Serpin_sf_1"/>
</dbReference>
<accession>A0AA39M7C0</accession>
<dbReference type="Gene3D" id="3.30.497.10">
    <property type="entry name" value="Antithrombin, subunit I, domain 2"/>
    <property type="match status" value="1"/>
</dbReference>
<keyword evidence="5" id="KW-1185">Reference proteome</keyword>
<comment type="similarity">
    <text evidence="1 2">Belongs to the serpin family.</text>
</comment>
<protein>
    <recommendedName>
        <fullName evidence="3">Serpin domain-containing protein</fullName>
    </recommendedName>
</protein>
<dbReference type="GO" id="GO:0004867">
    <property type="term" value="F:serine-type endopeptidase inhibitor activity"/>
    <property type="evidence" value="ECO:0007669"/>
    <property type="project" value="InterPro"/>
</dbReference>
<dbReference type="Proteomes" id="UP001175271">
    <property type="component" value="Unassembled WGS sequence"/>
</dbReference>
<dbReference type="InterPro" id="IPR000215">
    <property type="entry name" value="Serpin_fam"/>
</dbReference>
<dbReference type="Pfam" id="PF00079">
    <property type="entry name" value="Serpin"/>
    <property type="match status" value="1"/>
</dbReference>
<name>A0AA39M7C0_9BILA</name>
<evidence type="ECO:0000259" key="3">
    <source>
        <dbReference type="SMART" id="SM00093"/>
    </source>
</evidence>
<dbReference type="CDD" id="cd00172">
    <property type="entry name" value="serpin"/>
    <property type="match status" value="1"/>
</dbReference>
<dbReference type="AlphaFoldDB" id="A0AA39M7C0"/>
<organism evidence="4 5">
    <name type="scientific">Steinernema hermaphroditum</name>
    <dbReference type="NCBI Taxonomy" id="289476"/>
    <lineage>
        <taxon>Eukaryota</taxon>
        <taxon>Metazoa</taxon>
        <taxon>Ecdysozoa</taxon>
        <taxon>Nematoda</taxon>
        <taxon>Chromadorea</taxon>
        <taxon>Rhabditida</taxon>
        <taxon>Tylenchina</taxon>
        <taxon>Panagrolaimomorpha</taxon>
        <taxon>Strongyloidoidea</taxon>
        <taxon>Steinernematidae</taxon>
        <taxon>Steinernema</taxon>
    </lineage>
</organism>
<evidence type="ECO:0000313" key="4">
    <source>
        <dbReference type="EMBL" id="KAK0423200.1"/>
    </source>
</evidence>
<dbReference type="InterPro" id="IPR036186">
    <property type="entry name" value="Serpin_sf"/>
</dbReference>
<comment type="caution">
    <text evidence="4">The sequence shown here is derived from an EMBL/GenBank/DDBJ whole genome shotgun (WGS) entry which is preliminary data.</text>
</comment>